<sequence length="526" mass="56524">MKAPGANAPHTGEEGNSPLLVMKGIHKSFGENEVLKDIDFDLRAGEVHALLGENGAGKSTLMKILVGVHRPDAGEVLVAGVDVTDQSVQSKLGRGIAMIFQELSLLPNLTVAENLLIGREPRRPGWRINVRELRRQSQELLDTYDFPIQAGARVETLGFAQRQMIEIVKALASGARILVMDEPTSSLTVREEDKLFSIIDTLKARGIGIIYISHRMSEIFKISDRISVIKDGQLLPTQQTGQTDTRQIAEMMSRGGKAIDWDPVAIPTIAPDGFPALRVAGLRTGRKLRTGVDLTIAKGEIVGLAGLVGSGRSTFAKALFGLLPDAVGTVEVDGRPVKPGSPARAIAAGIGFVPEDRRGEGLVVDHGLAINMALPTLKKLRVGNGRFPMVLPNSADSLFSYMRDQLKIVCRSGRQRASELSGGNQQKVVVAKWLATDAQLLILDEPTSGVDVNAKEEMRLIVREAASKGMGVLLIASEMEELSRVADRIITMVDGSLGRTLPGGASETELRAALQADIDAKRKEAA</sequence>
<keyword evidence="6" id="KW-0677">Repeat</keyword>
<dbReference type="PANTHER" id="PTHR43790">
    <property type="entry name" value="CARBOHYDRATE TRANSPORT ATP-BINDING PROTEIN MG119-RELATED"/>
    <property type="match status" value="1"/>
</dbReference>
<dbReference type="Proteomes" id="UP000199071">
    <property type="component" value="Unassembled WGS sequence"/>
</dbReference>
<evidence type="ECO:0000256" key="7">
    <source>
        <dbReference type="ARBA" id="ARBA00022741"/>
    </source>
</evidence>
<keyword evidence="9" id="KW-1278">Translocase</keyword>
<dbReference type="Gene3D" id="3.40.50.300">
    <property type="entry name" value="P-loop containing nucleotide triphosphate hydrolases"/>
    <property type="match status" value="2"/>
</dbReference>
<evidence type="ECO:0000259" key="11">
    <source>
        <dbReference type="PROSITE" id="PS50893"/>
    </source>
</evidence>
<keyword evidence="3" id="KW-0813">Transport</keyword>
<dbReference type="PROSITE" id="PS00211">
    <property type="entry name" value="ABC_TRANSPORTER_1"/>
    <property type="match status" value="1"/>
</dbReference>
<evidence type="ECO:0000256" key="6">
    <source>
        <dbReference type="ARBA" id="ARBA00022737"/>
    </source>
</evidence>
<dbReference type="CDD" id="cd03215">
    <property type="entry name" value="ABC_Carb_Monos_II"/>
    <property type="match status" value="1"/>
</dbReference>
<dbReference type="InterPro" id="IPR027417">
    <property type="entry name" value="P-loop_NTPase"/>
</dbReference>
<evidence type="ECO:0000256" key="1">
    <source>
        <dbReference type="ARBA" id="ARBA00004202"/>
    </source>
</evidence>
<comment type="subcellular location">
    <subcellularLocation>
        <location evidence="1">Cell membrane</location>
        <topology evidence="1">Peripheral membrane protein</topology>
    </subcellularLocation>
</comment>
<evidence type="ECO:0000256" key="8">
    <source>
        <dbReference type="ARBA" id="ARBA00022840"/>
    </source>
</evidence>
<accession>A0A1G6E6P7</accession>
<dbReference type="FunFam" id="3.40.50.300:FF:000127">
    <property type="entry name" value="Ribose import ATP-binding protein RbsA"/>
    <property type="match status" value="1"/>
</dbReference>
<dbReference type="Pfam" id="PF00005">
    <property type="entry name" value="ABC_tran"/>
    <property type="match status" value="2"/>
</dbReference>
<dbReference type="GO" id="GO:0005886">
    <property type="term" value="C:plasma membrane"/>
    <property type="evidence" value="ECO:0007669"/>
    <property type="project" value="UniProtKB-SubCell"/>
</dbReference>
<dbReference type="InterPro" id="IPR003593">
    <property type="entry name" value="AAA+_ATPase"/>
</dbReference>
<organism evidence="12 13">
    <name type="scientific">Bauldia litoralis</name>
    <dbReference type="NCBI Taxonomy" id="665467"/>
    <lineage>
        <taxon>Bacteria</taxon>
        <taxon>Pseudomonadati</taxon>
        <taxon>Pseudomonadota</taxon>
        <taxon>Alphaproteobacteria</taxon>
        <taxon>Hyphomicrobiales</taxon>
        <taxon>Kaistiaceae</taxon>
        <taxon>Bauldia</taxon>
    </lineage>
</organism>
<dbReference type="InterPro" id="IPR003439">
    <property type="entry name" value="ABC_transporter-like_ATP-bd"/>
</dbReference>
<dbReference type="GO" id="GO:0005524">
    <property type="term" value="F:ATP binding"/>
    <property type="evidence" value="ECO:0007669"/>
    <property type="project" value="UniProtKB-KW"/>
</dbReference>
<evidence type="ECO:0000256" key="10">
    <source>
        <dbReference type="ARBA" id="ARBA00023136"/>
    </source>
</evidence>
<keyword evidence="4" id="KW-1003">Cell membrane</keyword>
<keyword evidence="5" id="KW-0762">Sugar transport</keyword>
<dbReference type="InterPro" id="IPR017871">
    <property type="entry name" value="ABC_transporter-like_CS"/>
</dbReference>
<feature type="domain" description="ABC transporter" evidence="11">
    <location>
        <begin position="20"/>
        <end position="256"/>
    </location>
</feature>
<keyword evidence="13" id="KW-1185">Reference proteome</keyword>
<feature type="domain" description="ABC transporter" evidence="11">
    <location>
        <begin position="274"/>
        <end position="519"/>
    </location>
</feature>
<dbReference type="EMBL" id="FMXQ01000010">
    <property type="protein sequence ID" value="SDB53032.1"/>
    <property type="molecule type" value="Genomic_DNA"/>
</dbReference>
<dbReference type="SUPFAM" id="SSF52540">
    <property type="entry name" value="P-loop containing nucleoside triphosphate hydrolases"/>
    <property type="match status" value="2"/>
</dbReference>
<dbReference type="RefSeq" id="WP_175478558.1">
    <property type="nucleotide sequence ID" value="NZ_FMXQ01000010.1"/>
</dbReference>
<dbReference type="PROSITE" id="PS50893">
    <property type="entry name" value="ABC_TRANSPORTER_2"/>
    <property type="match status" value="2"/>
</dbReference>
<evidence type="ECO:0000256" key="3">
    <source>
        <dbReference type="ARBA" id="ARBA00022448"/>
    </source>
</evidence>
<dbReference type="STRING" id="665467.SAMN02982931_04190"/>
<evidence type="ECO:0000256" key="4">
    <source>
        <dbReference type="ARBA" id="ARBA00022475"/>
    </source>
</evidence>
<dbReference type="GO" id="GO:0016887">
    <property type="term" value="F:ATP hydrolysis activity"/>
    <property type="evidence" value="ECO:0007669"/>
    <property type="project" value="InterPro"/>
</dbReference>
<evidence type="ECO:0000313" key="12">
    <source>
        <dbReference type="EMBL" id="SDB53032.1"/>
    </source>
</evidence>
<evidence type="ECO:0000256" key="5">
    <source>
        <dbReference type="ARBA" id="ARBA00022597"/>
    </source>
</evidence>
<keyword evidence="7" id="KW-0547">Nucleotide-binding</keyword>
<evidence type="ECO:0000256" key="9">
    <source>
        <dbReference type="ARBA" id="ARBA00022967"/>
    </source>
</evidence>
<dbReference type="AlphaFoldDB" id="A0A1G6E6P7"/>
<dbReference type="InterPro" id="IPR050107">
    <property type="entry name" value="ABC_carbohydrate_import_ATPase"/>
</dbReference>
<dbReference type="CDD" id="cd03216">
    <property type="entry name" value="ABC_Carb_Monos_I"/>
    <property type="match status" value="1"/>
</dbReference>
<protein>
    <submittedName>
        <fullName evidence="12">Ribose transport system ATP-binding protein</fullName>
    </submittedName>
</protein>
<name>A0A1G6E6P7_9HYPH</name>
<reference evidence="12 13" key="1">
    <citation type="submission" date="2016-10" db="EMBL/GenBank/DDBJ databases">
        <authorList>
            <person name="de Groot N.N."/>
        </authorList>
    </citation>
    <scope>NUCLEOTIDE SEQUENCE [LARGE SCALE GENOMIC DNA]</scope>
    <source>
        <strain evidence="12 13">ATCC 35022</strain>
    </source>
</reference>
<dbReference type="SMART" id="SM00382">
    <property type="entry name" value="AAA"/>
    <property type="match status" value="2"/>
</dbReference>
<comment type="similarity">
    <text evidence="2">Belongs to the ABC transporter superfamily.</text>
</comment>
<proteinExistence type="inferred from homology"/>
<keyword evidence="10" id="KW-0472">Membrane</keyword>
<keyword evidence="8 12" id="KW-0067">ATP-binding</keyword>
<gene>
    <name evidence="12" type="ORF">SAMN02982931_04190</name>
</gene>
<evidence type="ECO:0000313" key="13">
    <source>
        <dbReference type="Proteomes" id="UP000199071"/>
    </source>
</evidence>
<dbReference type="PANTHER" id="PTHR43790:SF9">
    <property type="entry name" value="GALACTOFURANOSE TRANSPORTER ATP-BINDING PROTEIN YTFR"/>
    <property type="match status" value="1"/>
</dbReference>
<evidence type="ECO:0000256" key="2">
    <source>
        <dbReference type="ARBA" id="ARBA00005417"/>
    </source>
</evidence>